<reference evidence="2 3" key="1">
    <citation type="submission" date="2019-03" db="EMBL/GenBank/DDBJ databases">
        <title>Genomic Encyclopedia of Type Strains, Phase IV (KMG-IV): sequencing the most valuable type-strain genomes for metagenomic binning, comparative biology and taxonomic classification.</title>
        <authorList>
            <person name="Goeker M."/>
        </authorList>
    </citation>
    <scope>NUCLEOTIDE SEQUENCE [LARGE SCALE GENOMIC DNA]</scope>
    <source>
        <strain evidence="2 3">DSM 16326</strain>
    </source>
</reference>
<dbReference type="AlphaFoldDB" id="A0A4R8ITD7"/>
<evidence type="ECO:0000313" key="3">
    <source>
        <dbReference type="Proteomes" id="UP000294914"/>
    </source>
</evidence>
<accession>A0A4R8ITD7</accession>
<evidence type="ECO:0000256" key="1">
    <source>
        <dbReference type="SAM" id="Phobius"/>
    </source>
</evidence>
<organism evidence="2 3">
    <name type="scientific">Thiohalophilus thiocyanatoxydans</name>
    <dbReference type="NCBI Taxonomy" id="381308"/>
    <lineage>
        <taxon>Bacteria</taxon>
        <taxon>Pseudomonadati</taxon>
        <taxon>Pseudomonadota</taxon>
        <taxon>Gammaproteobacteria</taxon>
        <taxon>Thiohalomonadales</taxon>
        <taxon>Thiohalophilaceae</taxon>
        <taxon>Thiohalophilus</taxon>
    </lineage>
</organism>
<evidence type="ECO:0000313" key="2">
    <source>
        <dbReference type="EMBL" id="TDY03674.1"/>
    </source>
</evidence>
<keyword evidence="1" id="KW-1133">Transmembrane helix</keyword>
<dbReference type="OrthoDB" id="6394609at2"/>
<proteinExistence type="predicted"/>
<gene>
    <name evidence="2" type="ORF">EDC23_0043</name>
</gene>
<keyword evidence="3" id="KW-1185">Reference proteome</keyword>
<name>A0A4R8ITD7_9GAMM</name>
<dbReference type="Proteomes" id="UP000294914">
    <property type="component" value="Unassembled WGS sequence"/>
</dbReference>
<dbReference type="EMBL" id="SOQX01000001">
    <property type="protein sequence ID" value="TDY03674.1"/>
    <property type="molecule type" value="Genomic_DNA"/>
</dbReference>
<feature type="transmembrane region" description="Helical" evidence="1">
    <location>
        <begin position="49"/>
        <end position="69"/>
    </location>
</feature>
<sequence>MKLPWRKNKTDEDELIGLDQERISLERVGHSRIDEAVSSVRKTPWSLTLLQLLWTAGPVTFLAMEGGYYLGFGHAAPLENFVFFAAYTLILGVIGLLARFVAIVLRGRRQDDAREVLSKTLDLLPDLLFESRDGVLQALTPEARRLRAAGALLHELDLSPESVALAVRELTGDASLAEITEQIEIYRRLGLRSRVQDLIHASAEARAAALEKIHATAPDEADLLRDRLTGVAPSFEHGVPRRDNFLGAIFSAADEHNLDLMALEDVQELLVLVFELLSGREITRLVIDYEGGWQLVRSLDEVEAARSRYSVSQAMALSRLHALAARLMDYPELGLDESVSGLAPEALLTQLTEGLERLVSRGRPDDRTQLKTILEQVRQSRRAVEELHKWRERYVRDLRRWEELRRRSSPAEKRFALPHRRARGLRIREDSIVLDDAQKIEIARQFCNYLRDLGYQHSEAGLQRGGRPLQAEDLKRLAIRLALILQPYVQLADASVQRAIYSSRAAYLGGLETGFSADAKAGLGAAAVREVQEDLGKSAEHLALRITRVYRLPLSESMIDFLVAQYHASRERLEVIAAAPMDETPYSSHFTAELLGLSMDSGRWRRITQRLEQLLQDYA</sequence>
<keyword evidence="1" id="KW-0472">Membrane</keyword>
<feature type="transmembrane region" description="Helical" evidence="1">
    <location>
        <begin position="81"/>
        <end position="105"/>
    </location>
</feature>
<protein>
    <submittedName>
        <fullName evidence="2">Uncharacterized protein</fullName>
    </submittedName>
</protein>
<comment type="caution">
    <text evidence="2">The sequence shown here is derived from an EMBL/GenBank/DDBJ whole genome shotgun (WGS) entry which is preliminary data.</text>
</comment>
<dbReference type="RefSeq" id="WP_134080264.1">
    <property type="nucleotide sequence ID" value="NZ_SOQX01000001.1"/>
</dbReference>
<keyword evidence="1" id="KW-0812">Transmembrane</keyword>